<dbReference type="Gene3D" id="1.20.5.170">
    <property type="match status" value="1"/>
</dbReference>
<dbReference type="CDD" id="cd14695">
    <property type="entry name" value="bZIP_HLF"/>
    <property type="match status" value="1"/>
</dbReference>
<accession>A0A6H5HL40</accession>
<dbReference type="AlphaFoldDB" id="A0A6H5HL40"/>
<evidence type="ECO:0000259" key="2">
    <source>
        <dbReference type="PROSITE" id="PS50217"/>
    </source>
</evidence>
<dbReference type="InterPro" id="IPR039258">
    <property type="entry name" value="ZNF511"/>
</dbReference>
<dbReference type="GO" id="GO:0003700">
    <property type="term" value="F:DNA-binding transcription factor activity"/>
    <property type="evidence" value="ECO:0007669"/>
    <property type="project" value="InterPro"/>
</dbReference>
<evidence type="ECO:0000313" key="4">
    <source>
        <dbReference type="Proteomes" id="UP000479000"/>
    </source>
</evidence>
<dbReference type="PANTHER" id="PTHR21354">
    <property type="entry name" value="ZINC FINGER PROTEIN 511"/>
    <property type="match status" value="1"/>
</dbReference>
<evidence type="ECO:0000256" key="1">
    <source>
        <dbReference type="SAM" id="MobiDB-lite"/>
    </source>
</evidence>
<dbReference type="EMBL" id="CADCXU010031515">
    <property type="protein sequence ID" value="CAB0017520.1"/>
    <property type="molecule type" value="Genomic_DNA"/>
</dbReference>
<feature type="domain" description="BZIP" evidence="2">
    <location>
        <begin position="248"/>
        <end position="291"/>
    </location>
</feature>
<reference evidence="3 4" key="1">
    <citation type="submission" date="2020-02" db="EMBL/GenBank/DDBJ databases">
        <authorList>
            <person name="Ferguson B K."/>
        </authorList>
    </citation>
    <scope>NUCLEOTIDE SEQUENCE [LARGE SCALE GENOMIC DNA]</scope>
</reference>
<dbReference type="InterPro" id="IPR046347">
    <property type="entry name" value="bZIP_sf"/>
</dbReference>
<feature type="region of interest" description="Disordered" evidence="1">
    <location>
        <begin position="40"/>
        <end position="75"/>
    </location>
</feature>
<name>A0A6H5HL40_9HEMI</name>
<dbReference type="InterPro" id="IPR004827">
    <property type="entry name" value="bZIP"/>
</dbReference>
<feature type="compositionally biased region" description="Basic and acidic residues" evidence="1">
    <location>
        <begin position="235"/>
        <end position="270"/>
    </location>
</feature>
<protein>
    <recommendedName>
        <fullName evidence="2">BZIP domain-containing protein</fullName>
    </recommendedName>
</protein>
<dbReference type="SMART" id="SM00355">
    <property type="entry name" value="ZnF_C2H2"/>
    <property type="match status" value="3"/>
</dbReference>
<gene>
    <name evidence="3" type="ORF">NTEN_LOCUS21518</name>
</gene>
<keyword evidence="4" id="KW-1185">Reference proteome</keyword>
<feature type="region of interest" description="Disordered" evidence="1">
    <location>
        <begin position="189"/>
        <end position="270"/>
    </location>
</feature>
<dbReference type="InterPro" id="IPR013087">
    <property type="entry name" value="Znf_C2H2_type"/>
</dbReference>
<dbReference type="GO" id="GO:0005634">
    <property type="term" value="C:nucleus"/>
    <property type="evidence" value="ECO:0007669"/>
    <property type="project" value="UniProtKB-ARBA"/>
</dbReference>
<dbReference type="PROSITE" id="PS50217">
    <property type="entry name" value="BZIP"/>
    <property type="match status" value="1"/>
</dbReference>
<dbReference type="PROSITE" id="PS00028">
    <property type="entry name" value="ZINC_FINGER_C2H2_1"/>
    <property type="match status" value="1"/>
</dbReference>
<dbReference type="Pfam" id="PF07716">
    <property type="entry name" value="bZIP_2"/>
    <property type="match status" value="1"/>
</dbReference>
<evidence type="ECO:0000313" key="3">
    <source>
        <dbReference type="EMBL" id="CAB0017520.1"/>
    </source>
</evidence>
<organism evidence="3 4">
    <name type="scientific">Nesidiocoris tenuis</name>
    <dbReference type="NCBI Taxonomy" id="355587"/>
    <lineage>
        <taxon>Eukaryota</taxon>
        <taxon>Metazoa</taxon>
        <taxon>Ecdysozoa</taxon>
        <taxon>Arthropoda</taxon>
        <taxon>Hexapoda</taxon>
        <taxon>Insecta</taxon>
        <taxon>Pterygota</taxon>
        <taxon>Neoptera</taxon>
        <taxon>Paraneoptera</taxon>
        <taxon>Hemiptera</taxon>
        <taxon>Heteroptera</taxon>
        <taxon>Panheteroptera</taxon>
        <taxon>Cimicomorpha</taxon>
        <taxon>Miridae</taxon>
        <taxon>Dicyphina</taxon>
        <taxon>Nesidiocoris</taxon>
    </lineage>
</organism>
<feature type="compositionally biased region" description="Low complexity" evidence="1">
    <location>
        <begin position="203"/>
        <end position="233"/>
    </location>
</feature>
<dbReference type="SMART" id="SM00338">
    <property type="entry name" value="BRLZ"/>
    <property type="match status" value="1"/>
</dbReference>
<dbReference type="OrthoDB" id="18440at2759"/>
<proteinExistence type="predicted"/>
<dbReference type="SUPFAM" id="SSF57959">
    <property type="entry name" value="Leucine zipper domain"/>
    <property type="match status" value="1"/>
</dbReference>
<dbReference type="PANTHER" id="PTHR21354:SF0">
    <property type="entry name" value="ZINC FINGER PROTEIN 511"/>
    <property type="match status" value="1"/>
</dbReference>
<dbReference type="Proteomes" id="UP000479000">
    <property type="component" value="Unassembled WGS sequence"/>
</dbReference>
<sequence>MLGYAQPLDFRTTAMTTPSMPDMNMGAVLDLRKAVKTEHDPLTAHRPLSTSPPSTQNRPCSTSTTSSALGSPTPILRYSPVPQVQTHIQHHHVQASHMAHQSELPMMLTLTPPRDSSLSPPVSSATRASVAIETTSPGLAVAQRVLAAASAPASGTRPFKAYPRDPLALSAHSESYLQFRQHMLKQVRGNNAKGTAPSRKRSASPSSPQQYPYSQQTQQQPQQQQQRFSSSGSGHESDDKDTSSKERDSAYWERRRKNNEAAKRSRDARRAKEDEIAIRAAFLEQENLRLKVSKFKCDVPNCDLMFDNLLKYELHYNSCHRFSCSVCRKHLPSPHLLDLHLSESHDSFFLVLAKRKPMVHTCLLRLLNFYMFTLGFNPRFIFQYRCYVESCQVVSESAAARKKHCIEAHKFPHDFYFGSKKK</sequence>
<feature type="compositionally biased region" description="Polar residues" evidence="1">
    <location>
        <begin position="48"/>
        <end position="70"/>
    </location>
</feature>